<dbReference type="Proteomes" id="UP000003094">
    <property type="component" value="Unassembled WGS sequence"/>
</dbReference>
<reference evidence="2 3" key="1">
    <citation type="journal article" date="2010" name="BMC Genomics">
        <title>Genome sequence of the pattern forming Paenibacillus vortex bacterium reveals potential for thriving in complex environments.</title>
        <authorList>
            <person name="Sirota-Madi A."/>
            <person name="Olender T."/>
            <person name="Helman Y."/>
            <person name="Ingham C."/>
            <person name="Brainis I."/>
            <person name="Roth D."/>
            <person name="Hagi E."/>
            <person name="Brodsky L."/>
            <person name="Leshkowitz D."/>
            <person name="Galatenko V."/>
            <person name="Nikolaev V."/>
            <person name="Mugasimangalam R.C."/>
            <person name="Bransburg-Zabary S."/>
            <person name="Gutnick D.L."/>
            <person name="Lancet D."/>
            <person name="Ben-Jacob E."/>
        </authorList>
    </citation>
    <scope>NUCLEOTIDE SEQUENCE [LARGE SCALE GENOMIC DNA]</scope>
    <source>
        <strain evidence="2 3">V453</strain>
    </source>
</reference>
<evidence type="ECO:0000313" key="2">
    <source>
        <dbReference type="EMBL" id="EFU40285.1"/>
    </source>
</evidence>
<evidence type="ECO:0000313" key="3">
    <source>
        <dbReference type="Proteomes" id="UP000003094"/>
    </source>
</evidence>
<sequence length="196" mass="22309">MAGDVMMKKTIFFILAAVVVVISYMPLFFGGYVYNEEQAMRRFHPAYTGDKLYEKIGDQHKLIVWHDGHVKIVTAVESKWGLLHRVKNAVVLEHRKEEGPFTRIWSASRNGDGMYDTLLAVETLEPHSKKILVTNEPWEDKLIDNLDQIKASSGIYIEMDVEQGYAVEYESLPYGQTGGFIFRSIDAEGNIISVHP</sequence>
<keyword evidence="1" id="KW-1133">Transmembrane helix</keyword>
<keyword evidence="1" id="KW-0812">Transmembrane</keyword>
<organism evidence="2 3">
    <name type="scientific">Paenibacillus vortex V453</name>
    <dbReference type="NCBI Taxonomy" id="715225"/>
    <lineage>
        <taxon>Bacteria</taxon>
        <taxon>Bacillati</taxon>
        <taxon>Bacillota</taxon>
        <taxon>Bacilli</taxon>
        <taxon>Bacillales</taxon>
        <taxon>Paenibacillaceae</taxon>
        <taxon>Paenibacillus</taxon>
    </lineage>
</organism>
<feature type="transmembrane region" description="Helical" evidence="1">
    <location>
        <begin position="12"/>
        <end position="34"/>
    </location>
</feature>
<keyword evidence="3" id="KW-1185">Reference proteome</keyword>
<dbReference type="AlphaFoldDB" id="A0A2R9SSD9"/>
<dbReference type="EMBL" id="ADHJ01000037">
    <property type="protein sequence ID" value="EFU40285.1"/>
    <property type="molecule type" value="Genomic_DNA"/>
</dbReference>
<keyword evidence="1" id="KW-0472">Membrane</keyword>
<comment type="caution">
    <text evidence="2">The sequence shown here is derived from an EMBL/GenBank/DDBJ whole genome shotgun (WGS) entry which is preliminary data.</text>
</comment>
<proteinExistence type="predicted"/>
<dbReference type="KEGG" id="pvo:PVOR_23599"/>
<protein>
    <submittedName>
        <fullName evidence="2">Uncharacterized protein</fullName>
    </submittedName>
</protein>
<evidence type="ECO:0000256" key="1">
    <source>
        <dbReference type="SAM" id="Phobius"/>
    </source>
</evidence>
<gene>
    <name evidence="2" type="ORF">PVOR_23599</name>
</gene>
<name>A0A2R9SSD9_9BACL</name>
<accession>A0A2R9SSD9</accession>